<comment type="similarity">
    <text evidence="1">Belongs to the ROK (NagC/XylR) family.</text>
</comment>
<reference evidence="9" key="2">
    <citation type="submission" date="2019-01" db="EMBL/GenBank/DDBJ databases">
        <title>Oenococcus sicerae UCMA17102.</title>
        <authorList>
            <person name="Cousin F.J."/>
            <person name="Le Guellec R."/>
            <person name="Cretenet M."/>
        </authorList>
    </citation>
    <scope>NUCLEOTIDE SEQUENCE</scope>
    <source>
        <strain evidence="9">UCMA17102</strain>
    </source>
</reference>
<dbReference type="InterPro" id="IPR000600">
    <property type="entry name" value="ROK"/>
</dbReference>
<keyword evidence="6" id="KW-0418">Kinase</keyword>
<protein>
    <recommendedName>
        <fullName evidence="3">Glucokinase</fullName>
        <ecNumber evidence="2">2.7.1.2</ecNumber>
    </recommendedName>
    <alternativeName>
        <fullName evidence="8">Glucose kinase</fullName>
    </alternativeName>
</protein>
<dbReference type="GO" id="GO:0005524">
    <property type="term" value="F:ATP binding"/>
    <property type="evidence" value="ECO:0007669"/>
    <property type="project" value="UniProtKB-KW"/>
</dbReference>
<dbReference type="Proteomes" id="UP000286907">
    <property type="component" value="Chromosome"/>
</dbReference>
<evidence type="ECO:0000256" key="8">
    <source>
        <dbReference type="ARBA" id="ARBA00032386"/>
    </source>
</evidence>
<dbReference type="Proteomes" id="UP001167919">
    <property type="component" value="Unassembled WGS sequence"/>
</dbReference>
<dbReference type="GO" id="GO:0006096">
    <property type="term" value="P:glycolytic process"/>
    <property type="evidence" value="ECO:0007669"/>
    <property type="project" value="InterPro"/>
</dbReference>
<sequence>MTKDKLIGVDLGGTTIKFAILTANGEIQEKWAVPTNILDDGSHIVPAIVESINKRLSLLQLDPERIIGIGMGTPGTVSRQNGTVEAAYNLNWKSIQHVREAVQKGTGLDFTMDNDANAAAIGEQWKGAGENNPNVAFITLGTGVGGGIIANGEMVRGVFGAGGEFGHMVVEPGGYLCTCGNRGCLEQYCSATGVVHLAHDFADEYEGNSQLKSMLDNGEEVTSKTVFDLAKEGDFLANEVVDKMAYYLGYATAALSNILNPAYVVIGGGVSAAGNFLLEKVQKHWTKYVLSTVRSSTKLKLAVLGNDAGVIGAASLAREFERK</sequence>
<evidence type="ECO:0000313" key="9">
    <source>
        <dbReference type="EMBL" id="MDN6899651.1"/>
    </source>
</evidence>
<evidence type="ECO:0000256" key="3">
    <source>
        <dbReference type="ARBA" id="ARBA00014701"/>
    </source>
</evidence>
<dbReference type="SUPFAM" id="SSF53067">
    <property type="entry name" value="Actin-like ATPase domain"/>
    <property type="match status" value="1"/>
</dbReference>
<evidence type="ECO:0000256" key="6">
    <source>
        <dbReference type="ARBA" id="ARBA00022777"/>
    </source>
</evidence>
<dbReference type="EMBL" id="CP029684">
    <property type="protein sequence ID" value="QAS70339.1"/>
    <property type="molecule type" value="Genomic_DNA"/>
</dbReference>
<evidence type="ECO:0000313" key="12">
    <source>
        <dbReference type="Proteomes" id="UP001167919"/>
    </source>
</evidence>
<dbReference type="EC" id="2.7.1.2" evidence="2"/>
<keyword evidence="5" id="KW-0547">Nucleotide-binding</keyword>
<dbReference type="InterPro" id="IPR043129">
    <property type="entry name" value="ATPase_NBD"/>
</dbReference>
<evidence type="ECO:0000313" key="11">
    <source>
        <dbReference type="Proteomes" id="UP000286907"/>
    </source>
</evidence>
<dbReference type="AlphaFoldDB" id="A0AAJ1RCV1"/>
<proteinExistence type="inferred from homology"/>
<dbReference type="PANTHER" id="PTHR18964:SF149">
    <property type="entry name" value="BIFUNCTIONAL UDP-N-ACETYLGLUCOSAMINE 2-EPIMERASE_N-ACETYLMANNOSAMINE KINASE"/>
    <property type="match status" value="1"/>
</dbReference>
<keyword evidence="7" id="KW-0067">ATP-binding</keyword>
<reference evidence="10" key="3">
    <citation type="submission" date="2020-01" db="EMBL/GenBank/DDBJ databases">
        <authorList>
            <person name="Cousin F.J."/>
            <person name="Le Guellec R."/>
            <person name="Cretenet M."/>
        </authorList>
    </citation>
    <scope>NUCLEOTIDE SEQUENCE</scope>
    <source>
        <strain evidence="10">UCMA 15228</strain>
    </source>
</reference>
<evidence type="ECO:0000256" key="4">
    <source>
        <dbReference type="ARBA" id="ARBA00022679"/>
    </source>
</evidence>
<keyword evidence="4 9" id="KW-0808">Transferase</keyword>
<reference evidence="10 11" key="1">
    <citation type="journal article" date="2019" name="Syst. Appl. Microbiol.">
        <title>Oenococcus sicerae sp. nov., isolated from French cider.</title>
        <authorList>
            <person name="Cousin F.J."/>
            <person name="Le Guellec R."/>
            <person name="Chagnot C."/>
            <person name="Goux D."/>
            <person name="Dalmasso M."/>
            <person name="Laplace J.M."/>
            <person name="Cretenet M."/>
        </authorList>
    </citation>
    <scope>NUCLEOTIDE SEQUENCE [LARGE SCALE GENOMIC DNA]</scope>
    <source>
        <strain evidence="10 11">UCMA 15228</strain>
    </source>
</reference>
<name>A0AAJ1RCV1_9LACO</name>
<evidence type="ECO:0000256" key="7">
    <source>
        <dbReference type="ARBA" id="ARBA00022840"/>
    </source>
</evidence>
<dbReference type="InterPro" id="IPR004654">
    <property type="entry name" value="ROK_glcA"/>
</dbReference>
<evidence type="ECO:0000313" key="10">
    <source>
        <dbReference type="EMBL" id="QAS70339.1"/>
    </source>
</evidence>
<accession>A0AAJ1RCV1</accession>
<dbReference type="Gene3D" id="3.30.420.40">
    <property type="match status" value="2"/>
</dbReference>
<dbReference type="EMBL" id="SDWY01000001">
    <property type="protein sequence ID" value="MDN6899651.1"/>
    <property type="molecule type" value="Genomic_DNA"/>
</dbReference>
<evidence type="ECO:0000256" key="2">
    <source>
        <dbReference type="ARBA" id="ARBA00012323"/>
    </source>
</evidence>
<dbReference type="GO" id="GO:0005737">
    <property type="term" value="C:cytoplasm"/>
    <property type="evidence" value="ECO:0007669"/>
    <property type="project" value="InterPro"/>
</dbReference>
<dbReference type="CDD" id="cd24062">
    <property type="entry name" value="ASKHA_NBD_ROK_BsGLK-like"/>
    <property type="match status" value="1"/>
</dbReference>
<keyword evidence="11" id="KW-1185">Reference proteome</keyword>
<dbReference type="InterPro" id="IPR049874">
    <property type="entry name" value="ROK_cs"/>
</dbReference>
<gene>
    <name evidence="10" type="ORF">DLJ48_07280</name>
    <name evidence="9" type="ORF">EVC35_01330</name>
</gene>
<dbReference type="PANTHER" id="PTHR18964">
    <property type="entry name" value="ROK (REPRESSOR, ORF, KINASE) FAMILY"/>
    <property type="match status" value="1"/>
</dbReference>
<dbReference type="GO" id="GO:0004340">
    <property type="term" value="F:glucokinase activity"/>
    <property type="evidence" value="ECO:0007669"/>
    <property type="project" value="UniProtKB-EC"/>
</dbReference>
<organism evidence="9 12">
    <name type="scientific">Oenococcus sicerae</name>
    <dbReference type="NCBI Taxonomy" id="2203724"/>
    <lineage>
        <taxon>Bacteria</taxon>
        <taxon>Bacillati</taxon>
        <taxon>Bacillota</taxon>
        <taxon>Bacilli</taxon>
        <taxon>Lactobacillales</taxon>
        <taxon>Lactobacillaceae</taxon>
        <taxon>Oenococcus</taxon>
    </lineage>
</organism>
<dbReference type="Pfam" id="PF00480">
    <property type="entry name" value="ROK"/>
    <property type="match status" value="1"/>
</dbReference>
<evidence type="ECO:0000256" key="1">
    <source>
        <dbReference type="ARBA" id="ARBA00006479"/>
    </source>
</evidence>
<dbReference type="NCBIfam" id="TIGR00744">
    <property type="entry name" value="ROK_glcA_fam"/>
    <property type="match status" value="1"/>
</dbReference>
<dbReference type="PROSITE" id="PS01125">
    <property type="entry name" value="ROK"/>
    <property type="match status" value="1"/>
</dbReference>
<dbReference type="RefSeq" id="WP_128686806.1">
    <property type="nucleotide sequence ID" value="NZ_CP029684.2"/>
</dbReference>
<evidence type="ECO:0000256" key="5">
    <source>
        <dbReference type="ARBA" id="ARBA00022741"/>
    </source>
</evidence>